<dbReference type="PANTHER" id="PTHR43540:SF1">
    <property type="entry name" value="ISOCHORISMATASE HYDROLASE"/>
    <property type="match status" value="1"/>
</dbReference>
<dbReference type="EMBL" id="BSEN01000015">
    <property type="protein sequence ID" value="GLJ77560.1"/>
    <property type="molecule type" value="Genomic_DNA"/>
</dbReference>
<comment type="caution">
    <text evidence="3">The sequence shown here is derived from an EMBL/GenBank/DDBJ whole genome shotgun (WGS) entry which is preliminary data.</text>
</comment>
<feature type="domain" description="Isochorismatase-like" evidence="2">
    <location>
        <begin position="4"/>
        <end position="150"/>
    </location>
</feature>
<keyword evidence="4" id="KW-1185">Reference proteome</keyword>
<proteinExistence type="predicted"/>
<protein>
    <submittedName>
        <fullName evidence="3">Isochorismatase</fullName>
    </submittedName>
</protein>
<organism evidence="3 4">
    <name type="scientific">Leifsonia poae</name>
    <dbReference type="NCBI Taxonomy" id="110933"/>
    <lineage>
        <taxon>Bacteria</taxon>
        <taxon>Bacillati</taxon>
        <taxon>Actinomycetota</taxon>
        <taxon>Actinomycetes</taxon>
        <taxon>Micrococcales</taxon>
        <taxon>Microbacteriaceae</taxon>
        <taxon>Leifsonia</taxon>
    </lineage>
</organism>
<evidence type="ECO:0000256" key="1">
    <source>
        <dbReference type="ARBA" id="ARBA00022801"/>
    </source>
</evidence>
<dbReference type="InterPro" id="IPR036380">
    <property type="entry name" value="Isochorismatase-like_sf"/>
</dbReference>
<evidence type="ECO:0000313" key="4">
    <source>
        <dbReference type="Proteomes" id="UP001142372"/>
    </source>
</evidence>
<reference evidence="3" key="2">
    <citation type="submission" date="2023-01" db="EMBL/GenBank/DDBJ databases">
        <authorList>
            <person name="Sun Q."/>
            <person name="Evtushenko L."/>
        </authorList>
    </citation>
    <scope>NUCLEOTIDE SEQUENCE</scope>
    <source>
        <strain evidence="3">VKM Ac-1401</strain>
    </source>
</reference>
<gene>
    <name evidence="3" type="ORF">GCM10017584_31340</name>
</gene>
<accession>A0A9W6HCI1</accession>
<evidence type="ECO:0000313" key="3">
    <source>
        <dbReference type="EMBL" id="GLJ77560.1"/>
    </source>
</evidence>
<dbReference type="SUPFAM" id="SSF52499">
    <property type="entry name" value="Isochorismatase-like hydrolases"/>
    <property type="match status" value="1"/>
</dbReference>
<dbReference type="AlphaFoldDB" id="A0A9W6HCI1"/>
<keyword evidence="1" id="KW-0378">Hydrolase</keyword>
<dbReference type="Proteomes" id="UP001142372">
    <property type="component" value="Unassembled WGS sequence"/>
</dbReference>
<sequence>MGNALILVDAQRDMLEGETAVEQAETFRAALFELLERARAAGVPIVHVQNDGAVGEPDQPWTPGWELSFRALPGEPVVRKAVSNTFEANPALADVLRAMGVDAVVVAGLQSELCIQATSRGALAHGFDVTVPSDGHTTYDDGEPAAAIAERVTRELEADGVRILDLEHVVFAR</sequence>
<dbReference type="InterPro" id="IPR050272">
    <property type="entry name" value="Isochorismatase-like_hydrls"/>
</dbReference>
<dbReference type="InterPro" id="IPR000868">
    <property type="entry name" value="Isochorismatase-like_dom"/>
</dbReference>
<reference evidence="3" key="1">
    <citation type="journal article" date="2014" name="Int. J. Syst. Evol. Microbiol.">
        <title>Complete genome sequence of Corynebacterium casei LMG S-19264T (=DSM 44701T), isolated from a smear-ripened cheese.</title>
        <authorList>
            <consortium name="US DOE Joint Genome Institute (JGI-PGF)"/>
            <person name="Walter F."/>
            <person name="Albersmeier A."/>
            <person name="Kalinowski J."/>
            <person name="Ruckert C."/>
        </authorList>
    </citation>
    <scope>NUCLEOTIDE SEQUENCE</scope>
    <source>
        <strain evidence="3">VKM Ac-1401</strain>
    </source>
</reference>
<dbReference type="RefSeq" id="WP_271178194.1">
    <property type="nucleotide sequence ID" value="NZ_BAAAJO010000003.1"/>
</dbReference>
<dbReference type="PANTHER" id="PTHR43540">
    <property type="entry name" value="PEROXYUREIDOACRYLATE/UREIDOACRYLATE AMIDOHYDROLASE-RELATED"/>
    <property type="match status" value="1"/>
</dbReference>
<dbReference type="GO" id="GO:0016787">
    <property type="term" value="F:hydrolase activity"/>
    <property type="evidence" value="ECO:0007669"/>
    <property type="project" value="UniProtKB-KW"/>
</dbReference>
<evidence type="ECO:0000259" key="2">
    <source>
        <dbReference type="Pfam" id="PF00857"/>
    </source>
</evidence>
<dbReference type="Pfam" id="PF00857">
    <property type="entry name" value="Isochorismatase"/>
    <property type="match status" value="1"/>
</dbReference>
<name>A0A9W6HCI1_9MICO</name>
<dbReference type="Gene3D" id="3.40.50.850">
    <property type="entry name" value="Isochorismatase-like"/>
    <property type="match status" value="1"/>
</dbReference>